<organism evidence="1">
    <name type="scientific">Desulfacinum infernum</name>
    <dbReference type="NCBI Taxonomy" id="35837"/>
    <lineage>
        <taxon>Bacteria</taxon>
        <taxon>Pseudomonadati</taxon>
        <taxon>Thermodesulfobacteriota</taxon>
        <taxon>Syntrophobacteria</taxon>
        <taxon>Syntrophobacterales</taxon>
        <taxon>Syntrophobacteraceae</taxon>
        <taxon>Desulfacinum</taxon>
    </lineage>
</organism>
<protein>
    <submittedName>
        <fullName evidence="1">Uncharacterized protein</fullName>
    </submittedName>
</protein>
<name>A0A832EJN8_9BACT</name>
<reference evidence="1" key="1">
    <citation type="journal article" date="2020" name="mSystems">
        <title>Genome- and Community-Level Interaction Insights into Carbon Utilization and Element Cycling Functions of Hydrothermarchaeota in Hydrothermal Sediment.</title>
        <authorList>
            <person name="Zhou Z."/>
            <person name="Liu Y."/>
            <person name="Xu W."/>
            <person name="Pan J."/>
            <person name="Luo Z.H."/>
            <person name="Li M."/>
        </authorList>
    </citation>
    <scope>NUCLEOTIDE SEQUENCE [LARGE SCALE GENOMIC DNA]</scope>
    <source>
        <strain evidence="1">SpSt-456</strain>
    </source>
</reference>
<dbReference type="AlphaFoldDB" id="A0A832EJN8"/>
<dbReference type="EMBL" id="DSTK01000027">
    <property type="protein sequence ID" value="HFK97540.1"/>
    <property type="molecule type" value="Genomic_DNA"/>
</dbReference>
<dbReference type="SUPFAM" id="SSF51569">
    <property type="entry name" value="Aldolase"/>
    <property type="match status" value="1"/>
</dbReference>
<dbReference type="InterPro" id="IPR013785">
    <property type="entry name" value="Aldolase_TIM"/>
</dbReference>
<accession>A0A832EJN8</accession>
<evidence type="ECO:0000313" key="1">
    <source>
        <dbReference type="EMBL" id="HFK97540.1"/>
    </source>
</evidence>
<sequence>MAECRLRGLWCRLYIPEDPDALDWAAFLRATAPCVDGWVIDPPFWNPGGLGPHLQAHDLDRIPELVVRLPDYQPTAVRITGRDRAETFENVQHLEQRLEKDARFAHILWLDTPLAYHGNRGLPAVYQQLGVLSHRPFVLENDPERVRPLKAWGRHVNLRTSVLKALALNPRILGLIHHGSFKRVFHYAKAVVKRPDFGLMDGEEHTFLEYPSTTGVVSLSANLAPRLWRKLLDRKSLSARAGDTLGYMAVMKVLREGLDAVAPDPLRAIPWGLHRLGFLAHAHPFPEESALRLSRFLEQATD</sequence>
<comment type="caution">
    <text evidence="1">The sequence shown here is derived from an EMBL/GenBank/DDBJ whole genome shotgun (WGS) entry which is preliminary data.</text>
</comment>
<proteinExistence type="predicted"/>
<dbReference type="Gene3D" id="3.20.20.70">
    <property type="entry name" value="Aldolase class I"/>
    <property type="match status" value="1"/>
</dbReference>
<gene>
    <name evidence="1" type="ORF">ENS06_09505</name>
</gene>